<feature type="chain" id="PRO_5040733315" description="Peptide chain release factor RF-3" evidence="1">
    <location>
        <begin position="21"/>
        <end position="330"/>
    </location>
</feature>
<dbReference type="Pfam" id="PF04338">
    <property type="entry name" value="DUF481"/>
    <property type="match status" value="1"/>
</dbReference>
<name>A0A9W6NET3_9PSED</name>
<reference evidence="2" key="1">
    <citation type="journal article" date="2014" name="Int. J. Syst. Evol. Microbiol.">
        <title>Complete genome sequence of Corynebacterium casei LMG S-19264T (=DSM 44701T), isolated from a smear-ripened cheese.</title>
        <authorList>
            <consortium name="US DOE Joint Genome Institute (JGI-PGF)"/>
            <person name="Walter F."/>
            <person name="Albersmeier A."/>
            <person name="Kalinowski J."/>
            <person name="Ruckert C."/>
        </authorList>
    </citation>
    <scope>NUCLEOTIDE SEQUENCE</scope>
    <source>
        <strain evidence="2">VKM B-2935</strain>
    </source>
</reference>
<dbReference type="InterPro" id="IPR007433">
    <property type="entry name" value="DUF481"/>
</dbReference>
<organism evidence="2 3">
    <name type="scientific">Pseudomonas turukhanskensis</name>
    <dbReference type="NCBI Taxonomy" id="1806536"/>
    <lineage>
        <taxon>Bacteria</taxon>
        <taxon>Pseudomonadati</taxon>
        <taxon>Pseudomonadota</taxon>
        <taxon>Gammaproteobacteria</taxon>
        <taxon>Pseudomonadales</taxon>
        <taxon>Pseudomonadaceae</taxon>
        <taxon>Pseudomonas</taxon>
    </lineage>
</organism>
<evidence type="ECO:0000313" key="2">
    <source>
        <dbReference type="EMBL" id="GLK88045.1"/>
    </source>
</evidence>
<dbReference type="EMBL" id="BSFN01000002">
    <property type="protein sequence ID" value="GLK88045.1"/>
    <property type="molecule type" value="Genomic_DNA"/>
</dbReference>
<keyword evidence="3" id="KW-1185">Reference proteome</keyword>
<evidence type="ECO:0000256" key="1">
    <source>
        <dbReference type="SAM" id="SignalP"/>
    </source>
</evidence>
<sequence length="330" mass="37500">MFYRLPVALLLFALSSSLPADTLTLANGDRLTGTVVLLDGGKLVFDSALAGRVRADWSGVAALSSDKPLLVRRQGLDSVYYKRLVAAEDGKVLLGDSGVVAPLASITQLVRPNPLVGDLKWQGTLDAKFDTNTSSDSKEWQLKGETRVEHNRWRHVVNAEVRHKEANDKLTDDNWKMGYKLDYFYSPHWFVRGSMLQDEDRLNDRQFERDIGLGPGYSFWNDELGRLEFTGQLTRVKLASRDFRLEFNTVGLGWDYARKLWGTRLEATSKGQLQIPQIELIDYLFNSEFGLRYRLNDWANLSLLYEFEQISASNKVFSDQHSLLGIGVNW</sequence>
<proteinExistence type="predicted"/>
<feature type="signal peptide" evidence="1">
    <location>
        <begin position="1"/>
        <end position="20"/>
    </location>
</feature>
<dbReference type="AlphaFoldDB" id="A0A9W6NET3"/>
<keyword evidence="1" id="KW-0732">Signal</keyword>
<protein>
    <recommendedName>
        <fullName evidence="4">Peptide chain release factor RF-3</fullName>
    </recommendedName>
</protein>
<evidence type="ECO:0000313" key="3">
    <source>
        <dbReference type="Proteomes" id="UP001143328"/>
    </source>
</evidence>
<accession>A0A9W6NET3</accession>
<reference evidence="2" key="2">
    <citation type="submission" date="2023-01" db="EMBL/GenBank/DDBJ databases">
        <authorList>
            <person name="Sun Q."/>
            <person name="Evtushenko L."/>
        </authorList>
    </citation>
    <scope>NUCLEOTIDE SEQUENCE</scope>
    <source>
        <strain evidence="2">VKM B-2935</strain>
    </source>
</reference>
<gene>
    <name evidence="2" type="ORF">GCM10017655_11070</name>
</gene>
<dbReference type="RefSeq" id="WP_271194272.1">
    <property type="nucleotide sequence ID" value="NZ_BSFN01000002.1"/>
</dbReference>
<dbReference type="Proteomes" id="UP001143328">
    <property type="component" value="Unassembled WGS sequence"/>
</dbReference>
<evidence type="ECO:0008006" key="4">
    <source>
        <dbReference type="Google" id="ProtNLM"/>
    </source>
</evidence>
<comment type="caution">
    <text evidence="2">The sequence shown here is derived from an EMBL/GenBank/DDBJ whole genome shotgun (WGS) entry which is preliminary data.</text>
</comment>